<dbReference type="PANTHER" id="PTHR31206">
    <property type="entry name" value="LP10445P"/>
    <property type="match status" value="1"/>
</dbReference>
<name>A0A7R8VDH3_TIMDO</name>
<evidence type="ECO:0000313" key="2">
    <source>
        <dbReference type="EMBL" id="CAD7195756.1"/>
    </source>
</evidence>
<evidence type="ECO:0008006" key="3">
    <source>
        <dbReference type="Google" id="ProtNLM"/>
    </source>
</evidence>
<organism evidence="2">
    <name type="scientific">Timema douglasi</name>
    <name type="common">Walking stick</name>
    <dbReference type="NCBI Taxonomy" id="61478"/>
    <lineage>
        <taxon>Eukaryota</taxon>
        <taxon>Metazoa</taxon>
        <taxon>Ecdysozoa</taxon>
        <taxon>Arthropoda</taxon>
        <taxon>Hexapoda</taxon>
        <taxon>Insecta</taxon>
        <taxon>Pterygota</taxon>
        <taxon>Neoptera</taxon>
        <taxon>Polyneoptera</taxon>
        <taxon>Phasmatodea</taxon>
        <taxon>Timematodea</taxon>
        <taxon>Timematoidea</taxon>
        <taxon>Timematidae</taxon>
        <taxon>Timema</taxon>
    </lineage>
</organism>
<accession>A0A7R8VDH3</accession>
<proteinExistence type="predicted"/>
<dbReference type="AlphaFoldDB" id="A0A7R8VDH3"/>
<dbReference type="Pfam" id="PF14774">
    <property type="entry name" value="FAM177"/>
    <property type="match status" value="1"/>
</dbReference>
<dbReference type="InterPro" id="IPR028260">
    <property type="entry name" value="FAM177"/>
</dbReference>
<sequence length="182" mass="20495">MNSGDSVTEPSQVFSNISETNHLTKSSSKLVDKDNLTEVSLGKAPRKVLHFSDGTLEEYSTDEDESDIVPTTAVTNEINPKTLTWGPWTLYHVATAGSKTLQVCDYLGESLANFFGITTPKYQYEIDEYHRMLAEEEERQRQLDLEMGGWTDKYSQQVISLQEVTQPSSTNEIQQAGDSNRY</sequence>
<evidence type="ECO:0000256" key="1">
    <source>
        <dbReference type="SAM" id="MobiDB-lite"/>
    </source>
</evidence>
<dbReference type="EMBL" id="OA564878">
    <property type="protein sequence ID" value="CAD7195756.1"/>
    <property type="molecule type" value="Genomic_DNA"/>
</dbReference>
<reference evidence="2" key="1">
    <citation type="submission" date="2020-11" db="EMBL/GenBank/DDBJ databases">
        <authorList>
            <person name="Tran Van P."/>
        </authorList>
    </citation>
    <scope>NUCLEOTIDE SEQUENCE</scope>
</reference>
<gene>
    <name evidence="2" type="ORF">TDIB3V08_LOCUS2130</name>
</gene>
<dbReference type="PANTHER" id="PTHR31206:SF1">
    <property type="entry name" value="LP10445P"/>
    <property type="match status" value="1"/>
</dbReference>
<feature type="region of interest" description="Disordered" evidence="1">
    <location>
        <begin position="1"/>
        <end position="29"/>
    </location>
</feature>
<protein>
    <recommendedName>
        <fullName evidence="3">Protein FAM177A1</fullName>
    </recommendedName>
</protein>